<evidence type="ECO:0000313" key="1">
    <source>
        <dbReference type="EMBL" id="EMY04709.1"/>
    </source>
</evidence>
<organism evidence="1 2">
    <name type="scientific">Leptospira interrogans str. 2002000626</name>
    <dbReference type="NCBI Taxonomy" id="996803"/>
    <lineage>
        <taxon>Bacteria</taxon>
        <taxon>Pseudomonadati</taxon>
        <taxon>Spirochaetota</taxon>
        <taxon>Spirochaetia</taxon>
        <taxon>Leptospirales</taxon>
        <taxon>Leptospiraceae</taxon>
        <taxon>Leptospira</taxon>
    </lineage>
</organism>
<comment type="caution">
    <text evidence="1">The sequence shown here is derived from an EMBL/GenBank/DDBJ whole genome shotgun (WGS) entry which is preliminary data.</text>
</comment>
<sequence>MGFNRYASTGGKERKIALELRYHQPLTNETSPSILEKGY</sequence>
<reference evidence="1 2" key="1">
    <citation type="submission" date="2013-02" db="EMBL/GenBank/DDBJ databases">
        <authorList>
            <person name="Harkins D.M."/>
            <person name="Durkin A.S."/>
            <person name="Brinkac L.M."/>
            <person name="Haft D.H."/>
            <person name="Selengut J.D."/>
            <person name="Sanka R."/>
            <person name="DePew J."/>
            <person name="Purushe J."/>
            <person name="Whelen A.C."/>
            <person name="Vinetz J.M."/>
            <person name="Sutton G.G."/>
            <person name="Nierman W.C."/>
            <person name="Fouts D.E."/>
        </authorList>
    </citation>
    <scope>NUCLEOTIDE SEQUENCE [LARGE SCALE GENOMIC DNA]</scope>
    <source>
        <strain evidence="1 2">2002000626</strain>
    </source>
</reference>
<dbReference type="EMBL" id="AFJL02000116">
    <property type="protein sequence ID" value="EMY04709.1"/>
    <property type="molecule type" value="Genomic_DNA"/>
</dbReference>
<gene>
    <name evidence="1" type="ORF">LEP1GSC029_0338</name>
</gene>
<evidence type="ECO:0000313" key="2">
    <source>
        <dbReference type="Proteomes" id="UP000012329"/>
    </source>
</evidence>
<dbReference type="Proteomes" id="UP000012329">
    <property type="component" value="Unassembled WGS sequence"/>
</dbReference>
<dbReference type="AlphaFoldDB" id="A0A829D796"/>
<protein>
    <submittedName>
        <fullName evidence="1">Uncharacterized protein</fullName>
    </submittedName>
</protein>
<accession>A0A829D796</accession>
<proteinExistence type="predicted"/>
<name>A0A829D796_LEPIR</name>